<evidence type="ECO:0000259" key="2">
    <source>
        <dbReference type="Pfam" id="PF13460"/>
    </source>
</evidence>
<dbReference type="InterPro" id="IPR036291">
    <property type="entry name" value="NAD(P)-bd_dom_sf"/>
</dbReference>
<dbReference type="EMBL" id="FOFV01000015">
    <property type="protein sequence ID" value="SES05316.1"/>
    <property type="molecule type" value="Genomic_DNA"/>
</dbReference>
<organism evidence="3 4">
    <name type="scientific">Lentzea albida</name>
    <dbReference type="NCBI Taxonomy" id="65499"/>
    <lineage>
        <taxon>Bacteria</taxon>
        <taxon>Bacillati</taxon>
        <taxon>Actinomycetota</taxon>
        <taxon>Actinomycetes</taxon>
        <taxon>Pseudonocardiales</taxon>
        <taxon>Pseudonocardiaceae</taxon>
        <taxon>Lentzea</taxon>
    </lineage>
</organism>
<protein>
    <submittedName>
        <fullName evidence="3">NAD(P)H-binding</fullName>
    </submittedName>
</protein>
<name>A0A1H9U760_9PSEU</name>
<dbReference type="Pfam" id="PF13460">
    <property type="entry name" value="NAD_binding_10"/>
    <property type="match status" value="1"/>
</dbReference>
<dbReference type="SUPFAM" id="SSF51735">
    <property type="entry name" value="NAD(P)-binding Rossmann-fold domains"/>
    <property type="match status" value="1"/>
</dbReference>
<reference evidence="4" key="1">
    <citation type="submission" date="2016-10" db="EMBL/GenBank/DDBJ databases">
        <authorList>
            <person name="Varghese N."/>
            <person name="Submissions S."/>
        </authorList>
    </citation>
    <scope>NUCLEOTIDE SEQUENCE [LARGE SCALE GENOMIC DNA]</scope>
    <source>
        <strain evidence="4">DSM 44437</strain>
    </source>
</reference>
<evidence type="ECO:0000313" key="3">
    <source>
        <dbReference type="EMBL" id="SES05316.1"/>
    </source>
</evidence>
<evidence type="ECO:0000256" key="1">
    <source>
        <dbReference type="SAM" id="MobiDB-lite"/>
    </source>
</evidence>
<feature type="region of interest" description="Disordered" evidence="1">
    <location>
        <begin position="188"/>
        <end position="216"/>
    </location>
</feature>
<dbReference type="Gene3D" id="3.40.50.720">
    <property type="entry name" value="NAD(P)-binding Rossmann-like Domain"/>
    <property type="match status" value="1"/>
</dbReference>
<dbReference type="STRING" id="65499.SAMN04488000_11568"/>
<gene>
    <name evidence="3" type="ORF">SAMN04488000_11568</name>
</gene>
<sequence>MDVITGAGLRTALAGVDAVIDTTNLTTMSARRSREFFETATRTLLKAGEEAGVGHHIALSIVGIDDLDASYYAGKLAQERAVAAGRVPYSIARTGQFHEFAEQLLSTMRGPVVLVPRTLLRSVSAREAGGHLVDVAEAGPVGRAVDFVGPEDERLADLVRRMLAHDGSRRRAVELGLPGLYGRGLASGALRGTPPRLEGETTFDDWLNSEDHRPVG</sequence>
<proteinExistence type="predicted"/>
<dbReference type="Proteomes" id="UP000199503">
    <property type="component" value="Unassembled WGS sequence"/>
</dbReference>
<accession>A0A1H9U760</accession>
<keyword evidence="4" id="KW-1185">Reference proteome</keyword>
<dbReference type="InterPro" id="IPR016040">
    <property type="entry name" value="NAD(P)-bd_dom"/>
</dbReference>
<dbReference type="AlphaFoldDB" id="A0A1H9U760"/>
<feature type="domain" description="NAD(P)-binding" evidence="2">
    <location>
        <begin position="7"/>
        <end position="99"/>
    </location>
</feature>
<evidence type="ECO:0000313" key="4">
    <source>
        <dbReference type="Proteomes" id="UP000199503"/>
    </source>
</evidence>